<comment type="similarity">
    <text evidence="1">Belongs to the NmrA-type oxidoreductase family.</text>
</comment>
<gene>
    <name evidence="4" type="ORF">BMF94_3765</name>
</gene>
<dbReference type="OrthoDB" id="9997102at2759"/>
<keyword evidence="2" id="KW-0521">NADP</keyword>
<dbReference type="PANTHER" id="PTHR42748">
    <property type="entry name" value="NITROGEN METABOLITE REPRESSION PROTEIN NMRA FAMILY MEMBER"/>
    <property type="match status" value="1"/>
</dbReference>
<sequence length="315" mass="34346">MPTRILVTGATGKQGGAVIRALRSQPNAPTLRALTRNLDSPRARELRQQGIEVVKGSFSDIESIKRALTGVSAAFLGKSSGLYVSMVASKNDLPEEQQGYNFIEAAKATNLPFLVFTSVSDATTTCGVHHFETKARIEIALRESGIPHAIIAPSALYDNFTRRHSWANFGALGVFETGLQGGKVQMTAADDVGARIFQGEFAPIDLADPSLRVQIGEIAAQMLLNSGTYAGRRIDLAGDYLSMSEVQRAYSAVEGKPVRKAAVPAMALKLLPQDAQQMFRWFRTDGFTVDLDALRKEFPRLRSFEQWLREGEVAA</sequence>
<dbReference type="InterPro" id="IPR036291">
    <property type="entry name" value="NAD(P)-bd_dom_sf"/>
</dbReference>
<dbReference type="Gene3D" id="3.90.25.10">
    <property type="entry name" value="UDP-galactose 4-epimerase, domain 1"/>
    <property type="match status" value="1"/>
</dbReference>
<evidence type="ECO:0000256" key="1">
    <source>
        <dbReference type="ARBA" id="ARBA00006328"/>
    </source>
</evidence>
<evidence type="ECO:0000259" key="3">
    <source>
        <dbReference type="Pfam" id="PF05368"/>
    </source>
</evidence>
<accession>A0A2S5B9H9</accession>
<organism evidence="4 5">
    <name type="scientific">Rhodotorula taiwanensis</name>
    <dbReference type="NCBI Taxonomy" id="741276"/>
    <lineage>
        <taxon>Eukaryota</taxon>
        <taxon>Fungi</taxon>
        <taxon>Dikarya</taxon>
        <taxon>Basidiomycota</taxon>
        <taxon>Pucciniomycotina</taxon>
        <taxon>Microbotryomycetes</taxon>
        <taxon>Sporidiobolales</taxon>
        <taxon>Sporidiobolaceae</taxon>
        <taxon>Rhodotorula</taxon>
    </lineage>
</organism>
<dbReference type="Gene3D" id="3.40.50.720">
    <property type="entry name" value="NAD(P)-binding Rossmann-like Domain"/>
    <property type="match status" value="1"/>
</dbReference>
<dbReference type="STRING" id="741276.A0A2S5B9H9"/>
<dbReference type="Proteomes" id="UP000237144">
    <property type="component" value="Unassembled WGS sequence"/>
</dbReference>
<protein>
    <recommendedName>
        <fullName evidence="3">NmrA-like domain-containing protein</fullName>
    </recommendedName>
</protein>
<reference evidence="4 5" key="1">
    <citation type="journal article" date="2018" name="Front. Microbiol.">
        <title>Prospects for Fungal Bioremediation of Acidic Radioactive Waste Sites: Characterization and Genome Sequence of Rhodotorula taiwanensis MD1149.</title>
        <authorList>
            <person name="Tkavc R."/>
            <person name="Matrosova V.Y."/>
            <person name="Grichenko O.E."/>
            <person name="Gostincar C."/>
            <person name="Volpe R.P."/>
            <person name="Klimenkova P."/>
            <person name="Gaidamakova E.K."/>
            <person name="Zhou C.E."/>
            <person name="Stewart B.J."/>
            <person name="Lyman M.G."/>
            <person name="Malfatti S.A."/>
            <person name="Rubinfeld B."/>
            <person name="Courtot M."/>
            <person name="Singh J."/>
            <person name="Dalgard C.L."/>
            <person name="Hamilton T."/>
            <person name="Frey K.G."/>
            <person name="Gunde-Cimerman N."/>
            <person name="Dugan L."/>
            <person name="Daly M.J."/>
        </authorList>
    </citation>
    <scope>NUCLEOTIDE SEQUENCE [LARGE SCALE GENOMIC DNA]</scope>
    <source>
        <strain evidence="4 5">MD1149</strain>
    </source>
</reference>
<evidence type="ECO:0000256" key="2">
    <source>
        <dbReference type="ARBA" id="ARBA00022857"/>
    </source>
</evidence>
<evidence type="ECO:0000313" key="5">
    <source>
        <dbReference type="Proteomes" id="UP000237144"/>
    </source>
</evidence>
<dbReference type="CDD" id="cd05251">
    <property type="entry name" value="NmrA_like_SDR_a"/>
    <property type="match status" value="1"/>
</dbReference>
<dbReference type="SUPFAM" id="SSF51735">
    <property type="entry name" value="NAD(P)-binding Rossmann-fold domains"/>
    <property type="match status" value="1"/>
</dbReference>
<dbReference type="EMBL" id="PJQD01000038">
    <property type="protein sequence ID" value="POY73427.1"/>
    <property type="molecule type" value="Genomic_DNA"/>
</dbReference>
<dbReference type="AlphaFoldDB" id="A0A2S5B9H9"/>
<dbReference type="InterPro" id="IPR008030">
    <property type="entry name" value="NmrA-like"/>
</dbReference>
<evidence type="ECO:0000313" key="4">
    <source>
        <dbReference type="EMBL" id="POY73427.1"/>
    </source>
</evidence>
<comment type="caution">
    <text evidence="4">The sequence shown here is derived from an EMBL/GenBank/DDBJ whole genome shotgun (WGS) entry which is preliminary data.</text>
</comment>
<dbReference type="PANTHER" id="PTHR42748:SF7">
    <property type="entry name" value="NMRA LIKE REDOX SENSOR 1-RELATED"/>
    <property type="match status" value="1"/>
</dbReference>
<proteinExistence type="inferred from homology"/>
<feature type="domain" description="NmrA-like" evidence="3">
    <location>
        <begin position="3"/>
        <end position="278"/>
    </location>
</feature>
<name>A0A2S5B9H9_9BASI</name>
<keyword evidence="5" id="KW-1185">Reference proteome</keyword>
<dbReference type="InterPro" id="IPR051164">
    <property type="entry name" value="NmrA-like_oxidored"/>
</dbReference>
<dbReference type="Pfam" id="PF05368">
    <property type="entry name" value="NmrA"/>
    <property type="match status" value="1"/>
</dbReference>